<organism evidence="3 4">
    <name type="scientific">Roseomonas populi</name>
    <dbReference type="NCBI Taxonomy" id="3121582"/>
    <lineage>
        <taxon>Bacteria</taxon>
        <taxon>Pseudomonadati</taxon>
        <taxon>Pseudomonadota</taxon>
        <taxon>Alphaproteobacteria</taxon>
        <taxon>Acetobacterales</taxon>
        <taxon>Roseomonadaceae</taxon>
        <taxon>Roseomonas</taxon>
    </lineage>
</organism>
<reference evidence="3 4" key="1">
    <citation type="submission" date="2022-06" db="EMBL/GenBank/DDBJ databases">
        <title>Roseomonas CN29.</title>
        <authorList>
            <person name="Cheng Y."/>
            <person name="He X."/>
        </authorList>
    </citation>
    <scope>NUCLEOTIDE SEQUENCE [LARGE SCALE GENOMIC DNA]</scope>
    <source>
        <strain evidence="3 4">CN29</strain>
    </source>
</reference>
<gene>
    <name evidence="3" type="ORF">NRP21_21355</name>
</gene>
<feature type="region of interest" description="Disordered" evidence="2">
    <location>
        <begin position="129"/>
        <end position="149"/>
    </location>
</feature>
<dbReference type="RefSeq" id="WP_257718260.1">
    <property type="nucleotide sequence ID" value="NZ_JANJOU010000022.1"/>
</dbReference>
<dbReference type="InterPro" id="IPR007475">
    <property type="entry name" value="UbiK"/>
</dbReference>
<feature type="compositionally biased region" description="Low complexity" evidence="2">
    <location>
        <begin position="140"/>
        <end position="149"/>
    </location>
</feature>
<evidence type="ECO:0000256" key="2">
    <source>
        <dbReference type="SAM" id="MobiDB-lite"/>
    </source>
</evidence>
<keyword evidence="1" id="KW-0175">Coiled coil</keyword>
<dbReference type="Proteomes" id="UP001524642">
    <property type="component" value="Unassembled WGS sequence"/>
</dbReference>
<dbReference type="Pfam" id="PF04380">
    <property type="entry name" value="BMFP"/>
    <property type="match status" value="1"/>
</dbReference>
<protein>
    <submittedName>
        <fullName evidence="3">Accessory factor UbiK family protein</fullName>
    </submittedName>
</protein>
<keyword evidence="4" id="KW-1185">Reference proteome</keyword>
<comment type="caution">
    <text evidence="3">The sequence shown here is derived from an EMBL/GenBank/DDBJ whole genome shotgun (WGS) entry which is preliminary data.</text>
</comment>
<feature type="coiled-coil region" evidence="1">
    <location>
        <begin position="94"/>
        <end position="124"/>
    </location>
</feature>
<proteinExistence type="predicted"/>
<accession>A0ABT1XA76</accession>
<name>A0ABT1XA76_9PROT</name>
<evidence type="ECO:0000313" key="4">
    <source>
        <dbReference type="Proteomes" id="UP001524642"/>
    </source>
</evidence>
<feature type="compositionally biased region" description="Gly residues" evidence="2">
    <location>
        <begin position="1"/>
        <end position="49"/>
    </location>
</feature>
<dbReference type="EMBL" id="JANJOU010000022">
    <property type="protein sequence ID" value="MCR0984609.1"/>
    <property type="molecule type" value="Genomic_DNA"/>
</dbReference>
<evidence type="ECO:0000256" key="1">
    <source>
        <dbReference type="SAM" id="Coils"/>
    </source>
</evidence>
<feature type="region of interest" description="Disordered" evidence="2">
    <location>
        <begin position="1"/>
        <end position="51"/>
    </location>
</feature>
<sequence length="149" mass="14690">MQEGGQGGSGSGNPGGGNPGGGSGPFGAGGFGKGFGGGSTGGPFGGTGRGKFFDDLAGMAGGAFSVLNGARAEMEAMVQAQAEAFIARLNLVKREELDAALEVARRAREESEALALRVAALEARMDDMAKDAPPEPGVPPVEGTGPIIV</sequence>
<evidence type="ECO:0000313" key="3">
    <source>
        <dbReference type="EMBL" id="MCR0984609.1"/>
    </source>
</evidence>